<evidence type="ECO:0000256" key="2">
    <source>
        <dbReference type="SAM" id="SignalP"/>
    </source>
</evidence>
<dbReference type="PANTHER" id="PTHR36183:SF2">
    <property type="entry name" value="BETA-GLUCURONIDASE C-TERMINAL DOMAIN-CONTAINING PROTEIN"/>
    <property type="match status" value="1"/>
</dbReference>
<feature type="transmembrane region" description="Helical" evidence="1">
    <location>
        <begin position="637"/>
        <end position="658"/>
    </location>
</feature>
<sequence length="659" mass="69997">MGIPLPVRSLGLFLALTAVVPCHGKITVYHANQAAFTTASAVPAAQYSGVQAYSPVTLTPPPVPSPAIASAIPVQLQNAGTIGMSIPQPGSFMGFSVEMSVTNQVFGKNSTQLQVPFLNLMANLQQRSGGVRIRVGGNTQESAKLVDSLHNNRILQKNLTGIFGTTDTPPLDYTRDLLYMMANVSALVNVRWFLGVPWFVTKPFDLAIVGASQEILGDYLLGLQCANEPDMYVGHKHRTDPYTPYDYGGEMSDFLTQLAASGLDVTGRAKQLLIGPNIANSQPAWAPEQIWNTGFVDTYSENLAYLAVEKYPTSNCGAVYHDGEAILDPQATFPEFLSHTAHVQLLAPYLNSTRYAQSKGKQFLMMETNSAACGGIGGISDVYGGALWGLDYALQLAHSNFSGGMFHTGGQHVFYNPFIAPPTAQSTFRQWSIGPLYYAALAMAEAMGKSNLTQVLDLKIASPYTPMYALYENGTPVRVAAFNYVDDPTGASDITAVVSIAGGTLPSQVKVKYLAASSVSQKGNYTWAGQTFGGFFESDGRPMGTEDIQSVSCDTTAQTCSVKVPAPGFALIFLTGAVYSENEPDAVLTFATTARTHTQNTATVDPAVLATSNGHNGAVDGLGSTSRGGDKNAGGRIQMHVVLSVLTAGLTMGAALLVR</sequence>
<dbReference type="AlphaFoldDB" id="A0AAD6SUQ3"/>
<dbReference type="InterPro" id="IPR031728">
    <property type="entry name" value="GlcAase_C"/>
</dbReference>
<protein>
    <recommendedName>
        <fullName evidence="3">Beta-glucuronidase C-terminal domain-containing protein</fullName>
    </recommendedName>
</protein>
<evidence type="ECO:0000259" key="3">
    <source>
        <dbReference type="Pfam" id="PF16862"/>
    </source>
</evidence>
<keyword evidence="5" id="KW-1185">Reference proteome</keyword>
<organism evidence="4 5">
    <name type="scientific">Mycena alexandri</name>
    <dbReference type="NCBI Taxonomy" id="1745969"/>
    <lineage>
        <taxon>Eukaryota</taxon>
        <taxon>Fungi</taxon>
        <taxon>Dikarya</taxon>
        <taxon>Basidiomycota</taxon>
        <taxon>Agaricomycotina</taxon>
        <taxon>Agaricomycetes</taxon>
        <taxon>Agaricomycetidae</taxon>
        <taxon>Agaricales</taxon>
        <taxon>Marasmiineae</taxon>
        <taxon>Mycenaceae</taxon>
        <taxon>Mycena</taxon>
    </lineage>
</organism>
<feature type="chain" id="PRO_5041912968" description="Beta-glucuronidase C-terminal domain-containing protein" evidence="2">
    <location>
        <begin position="25"/>
        <end position="659"/>
    </location>
</feature>
<keyword evidence="2" id="KW-0732">Signal</keyword>
<keyword evidence="1" id="KW-0812">Transmembrane</keyword>
<proteinExistence type="predicted"/>
<dbReference type="SUPFAM" id="SSF51445">
    <property type="entry name" value="(Trans)glycosidases"/>
    <property type="match status" value="1"/>
</dbReference>
<feature type="signal peptide" evidence="2">
    <location>
        <begin position="1"/>
        <end position="24"/>
    </location>
</feature>
<dbReference type="EMBL" id="JARJCM010000057">
    <property type="protein sequence ID" value="KAJ7034396.1"/>
    <property type="molecule type" value="Genomic_DNA"/>
</dbReference>
<feature type="domain" description="Beta-glucuronidase C-terminal" evidence="3">
    <location>
        <begin position="468"/>
        <end position="571"/>
    </location>
</feature>
<reference evidence="4" key="1">
    <citation type="submission" date="2023-03" db="EMBL/GenBank/DDBJ databases">
        <title>Massive genome expansion in bonnet fungi (Mycena s.s.) driven by repeated elements and novel gene families across ecological guilds.</title>
        <authorList>
            <consortium name="Lawrence Berkeley National Laboratory"/>
            <person name="Harder C.B."/>
            <person name="Miyauchi S."/>
            <person name="Viragh M."/>
            <person name="Kuo A."/>
            <person name="Thoen E."/>
            <person name="Andreopoulos B."/>
            <person name="Lu D."/>
            <person name="Skrede I."/>
            <person name="Drula E."/>
            <person name="Henrissat B."/>
            <person name="Morin E."/>
            <person name="Kohler A."/>
            <person name="Barry K."/>
            <person name="LaButti K."/>
            <person name="Morin E."/>
            <person name="Salamov A."/>
            <person name="Lipzen A."/>
            <person name="Mereny Z."/>
            <person name="Hegedus B."/>
            <person name="Baldrian P."/>
            <person name="Stursova M."/>
            <person name="Weitz H."/>
            <person name="Taylor A."/>
            <person name="Grigoriev I.V."/>
            <person name="Nagy L.G."/>
            <person name="Martin F."/>
            <person name="Kauserud H."/>
        </authorList>
    </citation>
    <scope>NUCLEOTIDE SEQUENCE</scope>
    <source>
        <strain evidence="4">CBHHK200</strain>
    </source>
</reference>
<gene>
    <name evidence="4" type="ORF">C8F04DRAFT_1001911</name>
</gene>
<dbReference type="PANTHER" id="PTHR36183">
    <property type="entry name" value="BETA-GLUCURONIDASE"/>
    <property type="match status" value="1"/>
</dbReference>
<keyword evidence="1" id="KW-0472">Membrane</keyword>
<comment type="caution">
    <text evidence="4">The sequence shown here is derived from an EMBL/GenBank/DDBJ whole genome shotgun (WGS) entry which is preliminary data.</text>
</comment>
<dbReference type="Gene3D" id="3.20.20.80">
    <property type="entry name" value="Glycosidases"/>
    <property type="match status" value="1"/>
</dbReference>
<dbReference type="InterPro" id="IPR017853">
    <property type="entry name" value="GH"/>
</dbReference>
<dbReference type="Pfam" id="PF16862">
    <property type="entry name" value="Glyco_hydro_79C"/>
    <property type="match status" value="1"/>
</dbReference>
<name>A0AAD6SUQ3_9AGAR</name>
<dbReference type="InterPro" id="IPR052974">
    <property type="entry name" value="GH79_Enzymes"/>
</dbReference>
<keyword evidence="1" id="KW-1133">Transmembrane helix</keyword>
<evidence type="ECO:0000313" key="5">
    <source>
        <dbReference type="Proteomes" id="UP001218188"/>
    </source>
</evidence>
<evidence type="ECO:0000313" key="4">
    <source>
        <dbReference type="EMBL" id="KAJ7034396.1"/>
    </source>
</evidence>
<evidence type="ECO:0000256" key="1">
    <source>
        <dbReference type="SAM" id="Phobius"/>
    </source>
</evidence>
<dbReference type="Proteomes" id="UP001218188">
    <property type="component" value="Unassembled WGS sequence"/>
</dbReference>
<accession>A0AAD6SUQ3</accession>